<evidence type="ECO:0000313" key="2">
    <source>
        <dbReference type="Proteomes" id="UP001611580"/>
    </source>
</evidence>
<proteinExistence type="predicted"/>
<dbReference type="RefSeq" id="WP_397403349.1">
    <property type="nucleotide sequence ID" value="NZ_JBIRYI010000004.1"/>
</dbReference>
<keyword evidence="2" id="KW-1185">Reference proteome</keyword>
<gene>
    <name evidence="1" type="ORF">ACH47X_08730</name>
</gene>
<dbReference type="Proteomes" id="UP001611580">
    <property type="component" value="Unassembled WGS sequence"/>
</dbReference>
<evidence type="ECO:0000313" key="1">
    <source>
        <dbReference type="EMBL" id="MFI2486980.1"/>
    </source>
</evidence>
<sequence>MTVAAQRSSTNAVVVGTAPFAWRLDAYGPFAYRLDTDTEEIDEAVDGVRRALDVLPGDSGSFLVVVVAVQTSNVDTWPGDVRYAAGQALWSAVGHQRTDSRKISEGRLVFPDKSIDVTVG</sequence>
<dbReference type="EMBL" id="JBIRYI010000004">
    <property type="protein sequence ID" value="MFI2486980.1"/>
    <property type="molecule type" value="Genomic_DNA"/>
</dbReference>
<reference evidence="1 2" key="1">
    <citation type="submission" date="2024-10" db="EMBL/GenBank/DDBJ databases">
        <title>The Natural Products Discovery Center: Release of the First 8490 Sequenced Strains for Exploring Actinobacteria Biosynthetic Diversity.</title>
        <authorList>
            <person name="Kalkreuter E."/>
            <person name="Kautsar S.A."/>
            <person name="Yang D."/>
            <person name="Bader C.D."/>
            <person name="Teijaro C.N."/>
            <person name="Fluegel L."/>
            <person name="Davis C.M."/>
            <person name="Simpson J.R."/>
            <person name="Lauterbach L."/>
            <person name="Steele A.D."/>
            <person name="Gui C."/>
            <person name="Meng S."/>
            <person name="Li G."/>
            <person name="Viehrig K."/>
            <person name="Ye F."/>
            <person name="Su P."/>
            <person name="Kiefer A.F."/>
            <person name="Nichols A."/>
            <person name="Cepeda A.J."/>
            <person name="Yan W."/>
            <person name="Fan B."/>
            <person name="Jiang Y."/>
            <person name="Adhikari A."/>
            <person name="Zheng C.-J."/>
            <person name="Schuster L."/>
            <person name="Cowan T.M."/>
            <person name="Smanski M.J."/>
            <person name="Chevrette M.G."/>
            <person name="De Carvalho L.P.S."/>
            <person name="Shen B."/>
        </authorList>
    </citation>
    <scope>NUCLEOTIDE SEQUENCE [LARGE SCALE GENOMIC DNA]</scope>
    <source>
        <strain evidence="1 2">NPDC019481</strain>
    </source>
</reference>
<organism evidence="1 2">
    <name type="scientific">Promicromonospora kroppenstedtii</name>
    <dbReference type="NCBI Taxonomy" id="440482"/>
    <lineage>
        <taxon>Bacteria</taxon>
        <taxon>Bacillati</taxon>
        <taxon>Actinomycetota</taxon>
        <taxon>Actinomycetes</taxon>
        <taxon>Micrococcales</taxon>
        <taxon>Promicromonosporaceae</taxon>
        <taxon>Promicromonospora</taxon>
    </lineage>
</organism>
<comment type="caution">
    <text evidence="1">The sequence shown here is derived from an EMBL/GenBank/DDBJ whole genome shotgun (WGS) entry which is preliminary data.</text>
</comment>
<protein>
    <submittedName>
        <fullName evidence="1">Uncharacterized protein</fullName>
    </submittedName>
</protein>
<name>A0ABW7XIH0_9MICO</name>
<accession>A0ABW7XIH0</accession>